<dbReference type="NCBIfam" id="TIGR00377">
    <property type="entry name" value="ant_ant_sig"/>
    <property type="match status" value="1"/>
</dbReference>
<dbReference type="Pfam" id="PF01740">
    <property type="entry name" value="STAS"/>
    <property type="match status" value="1"/>
</dbReference>
<proteinExistence type="inferred from homology"/>
<evidence type="ECO:0000313" key="5">
    <source>
        <dbReference type="Proteomes" id="UP001223743"/>
    </source>
</evidence>
<evidence type="ECO:0000256" key="2">
    <source>
        <dbReference type="RuleBase" id="RU003749"/>
    </source>
</evidence>
<dbReference type="InterPro" id="IPR003658">
    <property type="entry name" value="Anti-sigma_ant"/>
</dbReference>
<organism evidence="4 5">
    <name type="scientific">Kaistia geumhonensis</name>
    <dbReference type="NCBI Taxonomy" id="410839"/>
    <lineage>
        <taxon>Bacteria</taxon>
        <taxon>Pseudomonadati</taxon>
        <taxon>Pseudomonadota</taxon>
        <taxon>Alphaproteobacteria</taxon>
        <taxon>Hyphomicrobiales</taxon>
        <taxon>Kaistiaceae</taxon>
        <taxon>Kaistia</taxon>
    </lineage>
</organism>
<name>A0ABU0M1I9_9HYPH</name>
<feature type="domain" description="STAS" evidence="3">
    <location>
        <begin position="12"/>
        <end position="109"/>
    </location>
</feature>
<evidence type="ECO:0000313" key="4">
    <source>
        <dbReference type="EMBL" id="MDQ0514816.1"/>
    </source>
</evidence>
<dbReference type="Proteomes" id="UP001223743">
    <property type="component" value="Unassembled WGS sequence"/>
</dbReference>
<dbReference type="RefSeq" id="WP_266281751.1">
    <property type="nucleotide sequence ID" value="NZ_JAPKNF010000001.1"/>
</dbReference>
<keyword evidence="5" id="KW-1185">Reference proteome</keyword>
<evidence type="ECO:0000259" key="3">
    <source>
        <dbReference type="PROSITE" id="PS50801"/>
    </source>
</evidence>
<dbReference type="PROSITE" id="PS50801">
    <property type="entry name" value="STAS"/>
    <property type="match status" value="1"/>
</dbReference>
<sequence length="109" mass="11533">MQIEQAWRGTCLVVAPIGRLDGMSAPAFEARLVEAIDAGARELVVDLSRVDYLSSKGLSALLAAGKRMKRAEGRMVLAAARGAVHQVIVVSGFDRVFDVHETVDAALGG</sequence>
<evidence type="ECO:0000256" key="1">
    <source>
        <dbReference type="ARBA" id="ARBA00009013"/>
    </source>
</evidence>
<dbReference type="CDD" id="cd07043">
    <property type="entry name" value="STAS_anti-anti-sigma_factors"/>
    <property type="match status" value="1"/>
</dbReference>
<protein>
    <recommendedName>
        <fullName evidence="2">Anti-sigma factor antagonist</fullName>
    </recommendedName>
</protein>
<comment type="similarity">
    <text evidence="1 2">Belongs to the anti-sigma-factor antagonist family.</text>
</comment>
<dbReference type="Gene3D" id="3.30.750.24">
    <property type="entry name" value="STAS domain"/>
    <property type="match status" value="1"/>
</dbReference>
<dbReference type="EMBL" id="JAUSWJ010000001">
    <property type="protein sequence ID" value="MDQ0514816.1"/>
    <property type="molecule type" value="Genomic_DNA"/>
</dbReference>
<dbReference type="PANTHER" id="PTHR33495">
    <property type="entry name" value="ANTI-SIGMA FACTOR ANTAGONIST TM_1081-RELATED-RELATED"/>
    <property type="match status" value="1"/>
</dbReference>
<dbReference type="SUPFAM" id="SSF52091">
    <property type="entry name" value="SpoIIaa-like"/>
    <property type="match status" value="1"/>
</dbReference>
<comment type="caution">
    <text evidence="4">The sequence shown here is derived from an EMBL/GenBank/DDBJ whole genome shotgun (WGS) entry which is preliminary data.</text>
</comment>
<dbReference type="InterPro" id="IPR002645">
    <property type="entry name" value="STAS_dom"/>
</dbReference>
<dbReference type="InterPro" id="IPR036513">
    <property type="entry name" value="STAS_dom_sf"/>
</dbReference>
<reference evidence="4 5" key="1">
    <citation type="submission" date="2023-07" db="EMBL/GenBank/DDBJ databases">
        <title>Genomic Encyclopedia of Type Strains, Phase IV (KMG-IV): sequencing the most valuable type-strain genomes for metagenomic binning, comparative biology and taxonomic classification.</title>
        <authorList>
            <person name="Goeker M."/>
        </authorList>
    </citation>
    <scope>NUCLEOTIDE SEQUENCE [LARGE SCALE GENOMIC DNA]</scope>
    <source>
        <strain evidence="4 5">B1-1</strain>
    </source>
</reference>
<accession>A0ABU0M1I9</accession>
<dbReference type="PANTHER" id="PTHR33495:SF2">
    <property type="entry name" value="ANTI-SIGMA FACTOR ANTAGONIST TM_1081-RELATED"/>
    <property type="match status" value="1"/>
</dbReference>
<gene>
    <name evidence="4" type="ORF">QO015_000429</name>
</gene>